<organism evidence="8 9">
    <name type="scientific">Solidesulfovibrio carbinolicus</name>
    <dbReference type="NCBI Taxonomy" id="296842"/>
    <lineage>
        <taxon>Bacteria</taxon>
        <taxon>Pseudomonadati</taxon>
        <taxon>Thermodesulfobacteriota</taxon>
        <taxon>Desulfovibrionia</taxon>
        <taxon>Desulfovibrionales</taxon>
        <taxon>Desulfovibrionaceae</taxon>
        <taxon>Solidesulfovibrio</taxon>
    </lineage>
</organism>
<dbReference type="EMBL" id="CP026538">
    <property type="protein sequence ID" value="QAZ68310.1"/>
    <property type="molecule type" value="Genomic_DNA"/>
</dbReference>
<proteinExistence type="inferred from homology"/>
<evidence type="ECO:0000259" key="7">
    <source>
        <dbReference type="Pfam" id="PF13861"/>
    </source>
</evidence>
<evidence type="ECO:0000313" key="9">
    <source>
        <dbReference type="Proteomes" id="UP000293296"/>
    </source>
</evidence>
<evidence type="ECO:0000259" key="6">
    <source>
        <dbReference type="Pfam" id="PF13860"/>
    </source>
</evidence>
<evidence type="ECO:0000256" key="5">
    <source>
        <dbReference type="RuleBase" id="RU362076"/>
    </source>
</evidence>
<dbReference type="Pfam" id="PF13861">
    <property type="entry name" value="FLgD_tudor"/>
    <property type="match status" value="1"/>
</dbReference>
<evidence type="ECO:0000313" key="8">
    <source>
        <dbReference type="EMBL" id="QAZ68310.1"/>
    </source>
</evidence>
<dbReference type="Gene3D" id="2.30.30.910">
    <property type="match status" value="1"/>
</dbReference>
<keyword evidence="9" id="KW-1185">Reference proteome</keyword>
<dbReference type="KEGG" id="dcb:C3Y92_14195"/>
<comment type="similarity">
    <text evidence="1 5">Belongs to the FlgD family.</text>
</comment>
<evidence type="ECO:0000256" key="1">
    <source>
        <dbReference type="ARBA" id="ARBA00010577"/>
    </source>
</evidence>
<dbReference type="Proteomes" id="UP000293296">
    <property type="component" value="Chromosome"/>
</dbReference>
<dbReference type="Gene3D" id="2.60.40.4070">
    <property type="match status" value="1"/>
</dbReference>
<evidence type="ECO:0000256" key="2">
    <source>
        <dbReference type="ARBA" id="ARBA00016013"/>
    </source>
</evidence>
<dbReference type="OrthoDB" id="9785233at2"/>
<dbReference type="AlphaFoldDB" id="A0A4P6HQ92"/>
<dbReference type="InterPro" id="IPR025965">
    <property type="entry name" value="FlgD/Vpr_Ig-like"/>
</dbReference>
<evidence type="ECO:0000256" key="3">
    <source>
        <dbReference type="ARBA" id="ARBA00022795"/>
    </source>
</evidence>
<keyword evidence="8" id="KW-0966">Cell projection</keyword>
<gene>
    <name evidence="8" type="ORF">C3Y92_14195</name>
</gene>
<protein>
    <recommendedName>
        <fullName evidence="2 5">Basal-body rod modification protein FlgD</fullName>
    </recommendedName>
</protein>
<keyword evidence="3 5" id="KW-1005">Bacterial flagellum biogenesis</keyword>
<dbReference type="RefSeq" id="WP_129353683.1">
    <property type="nucleotide sequence ID" value="NZ_CP026538.1"/>
</dbReference>
<name>A0A4P6HQ92_9BACT</name>
<feature type="domain" description="FlgD/Vpr Ig-like" evidence="6">
    <location>
        <begin position="103"/>
        <end position="179"/>
    </location>
</feature>
<keyword evidence="8" id="KW-0282">Flagellum</keyword>
<dbReference type="Pfam" id="PF13860">
    <property type="entry name" value="FlgD_ig"/>
    <property type="match status" value="1"/>
</dbReference>
<dbReference type="InterPro" id="IPR005648">
    <property type="entry name" value="FlgD"/>
</dbReference>
<dbReference type="GO" id="GO:0044781">
    <property type="term" value="P:bacterial-type flagellum organization"/>
    <property type="evidence" value="ECO:0007669"/>
    <property type="project" value="UniProtKB-UniRule"/>
</dbReference>
<dbReference type="Pfam" id="PF03963">
    <property type="entry name" value="FlgD"/>
    <property type="match status" value="1"/>
</dbReference>
<sequence length="232" mass="24220">MSYVDSLLSATSGSSASSTTSSSTSGLGMDAFLQLLVTQLQYQDPLDPMDDKEFVAELAQFSSLEQLTEINSGIEGLSTLSQEQQMIGAVNFIGKTIEANGTAVNVEDGAATSVTFTLPEDAATCLVNVLDSAGSIVRTVDLGATTAGEVEFKWDGKDYDGNAVDDGQYQVAVTATNADGDVMKVSSTMTGTVEGIQQVSGSYYLDIGGGRYVAFTDITNVVSDTTTTEENS</sequence>
<comment type="function">
    <text evidence="4 5">Required for flagellar hook formation. May act as a scaffolding protein.</text>
</comment>
<reference evidence="8 9" key="1">
    <citation type="submission" date="2018-02" db="EMBL/GenBank/DDBJ databases">
        <title>Genome sequence of Desulfovibrio carbinolicus DSM 3852.</title>
        <authorList>
            <person name="Wilbanks E."/>
            <person name="Skennerton C.T."/>
            <person name="Orphan V.J."/>
        </authorList>
    </citation>
    <scope>NUCLEOTIDE SEQUENCE [LARGE SCALE GENOMIC DNA]</scope>
    <source>
        <strain evidence="8 9">DSM 3852</strain>
    </source>
</reference>
<dbReference type="InterPro" id="IPR025963">
    <property type="entry name" value="FLgD_Tudor"/>
</dbReference>
<feature type="domain" description="FlgD Tudor-like" evidence="7">
    <location>
        <begin position="84"/>
        <end position="219"/>
    </location>
</feature>
<keyword evidence="8" id="KW-0969">Cilium</keyword>
<accession>A0A4P6HQ92</accession>
<evidence type="ECO:0000256" key="4">
    <source>
        <dbReference type="ARBA" id="ARBA00024746"/>
    </source>
</evidence>